<evidence type="ECO:0000256" key="4">
    <source>
        <dbReference type="ARBA" id="ARBA00022692"/>
    </source>
</evidence>
<evidence type="ECO:0000256" key="3">
    <source>
        <dbReference type="ARBA" id="ARBA00015303"/>
    </source>
</evidence>
<organism evidence="13 14">
    <name type="scientific">Schistosoma mansoni</name>
    <name type="common">Blood fluke</name>
    <dbReference type="NCBI Taxonomy" id="6183"/>
    <lineage>
        <taxon>Eukaryota</taxon>
        <taxon>Metazoa</taxon>
        <taxon>Spiralia</taxon>
        <taxon>Lophotrochozoa</taxon>
        <taxon>Platyhelminthes</taxon>
        <taxon>Trematoda</taxon>
        <taxon>Digenea</taxon>
        <taxon>Strigeidida</taxon>
        <taxon>Schistosomatoidea</taxon>
        <taxon>Schistosomatidae</taxon>
        <taxon>Schistosoma</taxon>
    </lineage>
</organism>
<evidence type="ECO:0000256" key="11">
    <source>
        <dbReference type="SAM" id="SignalP"/>
    </source>
</evidence>
<keyword evidence="7 10" id="KW-1133">Transmembrane helix</keyword>
<evidence type="ECO:0000256" key="1">
    <source>
        <dbReference type="ARBA" id="ARBA00004479"/>
    </source>
</evidence>
<dbReference type="InterPro" id="IPR041084">
    <property type="entry name" value="Ncstrn_small"/>
</dbReference>
<keyword evidence="9" id="KW-0325">Glycoprotein</keyword>
<dbReference type="GO" id="GO:0016485">
    <property type="term" value="P:protein processing"/>
    <property type="evidence" value="ECO:0007669"/>
    <property type="project" value="InterPro"/>
</dbReference>
<protein>
    <recommendedName>
        <fullName evidence="3">Nicastrin</fullName>
    </recommendedName>
</protein>
<dbReference type="Pfam" id="PF18266">
    <property type="entry name" value="Ncstrn_small"/>
    <property type="match status" value="1"/>
</dbReference>
<evidence type="ECO:0000256" key="6">
    <source>
        <dbReference type="ARBA" id="ARBA00022976"/>
    </source>
</evidence>
<comment type="subcellular location">
    <subcellularLocation>
        <location evidence="1">Membrane</location>
        <topology evidence="1">Single-pass type I membrane protein</topology>
    </subcellularLocation>
</comment>
<keyword evidence="13" id="KW-1185">Reference proteome</keyword>
<dbReference type="AlphaFoldDB" id="A0A3Q0KS89"/>
<dbReference type="PANTHER" id="PTHR21092:SF0">
    <property type="entry name" value="NICASTRIN"/>
    <property type="match status" value="1"/>
</dbReference>
<feature type="signal peptide" evidence="11">
    <location>
        <begin position="1"/>
        <end position="23"/>
    </location>
</feature>
<evidence type="ECO:0000256" key="10">
    <source>
        <dbReference type="SAM" id="Phobius"/>
    </source>
</evidence>
<evidence type="ECO:0000313" key="13">
    <source>
        <dbReference type="Proteomes" id="UP000008854"/>
    </source>
</evidence>
<dbReference type="InParanoid" id="A0A3Q0KS89"/>
<keyword evidence="6" id="KW-0914">Notch signaling pathway</keyword>
<evidence type="ECO:0000259" key="12">
    <source>
        <dbReference type="Pfam" id="PF18266"/>
    </source>
</evidence>
<dbReference type="GO" id="GO:0005886">
    <property type="term" value="C:plasma membrane"/>
    <property type="evidence" value="ECO:0007669"/>
    <property type="project" value="UniProtKB-ARBA"/>
</dbReference>
<proteinExistence type="inferred from homology"/>
<dbReference type="WBParaSite" id="Smp_167240.1">
    <property type="protein sequence ID" value="Smp_167240.1"/>
    <property type="gene ID" value="Smp_167240"/>
</dbReference>
<evidence type="ECO:0000313" key="14">
    <source>
        <dbReference type="WBParaSite" id="Smp_167240.1"/>
    </source>
</evidence>
<keyword evidence="4 10" id="KW-0812">Transmembrane</keyword>
<feature type="chain" id="PRO_5040446231" description="Nicastrin" evidence="11">
    <location>
        <begin position="24"/>
        <end position="710"/>
    </location>
</feature>
<dbReference type="GO" id="GO:0007219">
    <property type="term" value="P:Notch signaling pathway"/>
    <property type="evidence" value="ECO:0007669"/>
    <property type="project" value="UniProtKB-KW"/>
</dbReference>
<evidence type="ECO:0000256" key="2">
    <source>
        <dbReference type="ARBA" id="ARBA00007717"/>
    </source>
</evidence>
<dbReference type="Pfam" id="PF05450">
    <property type="entry name" value="Nicastrin"/>
    <property type="match status" value="1"/>
</dbReference>
<keyword evidence="8 10" id="KW-0472">Membrane</keyword>
<evidence type="ECO:0000256" key="8">
    <source>
        <dbReference type="ARBA" id="ARBA00023136"/>
    </source>
</evidence>
<reference evidence="13" key="1">
    <citation type="journal article" date="2012" name="PLoS Negl. Trop. Dis.">
        <title>A systematically improved high quality genome and transcriptome of the human blood fluke Schistosoma mansoni.</title>
        <authorList>
            <person name="Protasio A.V."/>
            <person name="Tsai I.J."/>
            <person name="Babbage A."/>
            <person name="Nichol S."/>
            <person name="Hunt M."/>
            <person name="Aslett M.A."/>
            <person name="De Silva N."/>
            <person name="Velarde G.S."/>
            <person name="Anderson T.J."/>
            <person name="Clark R.C."/>
            <person name="Davidson C."/>
            <person name="Dillon G.P."/>
            <person name="Holroyd N.E."/>
            <person name="LoVerde P.T."/>
            <person name="Lloyd C."/>
            <person name="McQuillan J."/>
            <person name="Oliveira G."/>
            <person name="Otto T.D."/>
            <person name="Parker-Manuel S.J."/>
            <person name="Quail M.A."/>
            <person name="Wilson R.A."/>
            <person name="Zerlotini A."/>
            <person name="Dunne D.W."/>
            <person name="Berriman M."/>
        </authorList>
    </citation>
    <scope>NUCLEOTIDE SEQUENCE [LARGE SCALE GENOMIC DNA]</scope>
    <source>
        <strain evidence="13">Puerto Rican</strain>
    </source>
</reference>
<evidence type="ECO:0000256" key="5">
    <source>
        <dbReference type="ARBA" id="ARBA00022729"/>
    </source>
</evidence>
<dbReference type="InterPro" id="IPR008710">
    <property type="entry name" value="Nicastrin"/>
</dbReference>
<keyword evidence="5 11" id="KW-0732">Signal</keyword>
<feature type="transmembrane region" description="Helical" evidence="10">
    <location>
        <begin position="661"/>
        <end position="680"/>
    </location>
</feature>
<dbReference type="STRING" id="6183.A0A3Q0KS89"/>
<evidence type="ECO:0000256" key="9">
    <source>
        <dbReference type="ARBA" id="ARBA00023180"/>
    </source>
</evidence>
<evidence type="ECO:0000256" key="7">
    <source>
        <dbReference type="ARBA" id="ARBA00022989"/>
    </source>
</evidence>
<dbReference type="Proteomes" id="UP000008854">
    <property type="component" value="Unassembled WGS sequence"/>
</dbReference>
<accession>A0A3Q0KS89</accession>
<name>A0A3Q0KS89_SCHMA</name>
<dbReference type="SMR" id="A0A3Q0KS89"/>
<dbReference type="PANTHER" id="PTHR21092">
    <property type="entry name" value="NICASTRIN"/>
    <property type="match status" value="1"/>
</dbReference>
<dbReference type="FunCoup" id="A0A3Q0KS89">
    <property type="interactions" value="2004"/>
</dbReference>
<feature type="domain" description="Nicastrin small lobe" evidence="12">
    <location>
        <begin position="42"/>
        <end position="211"/>
    </location>
</feature>
<comment type="similarity">
    <text evidence="2">Belongs to the nicastrin family.</text>
</comment>
<sequence length="710" mass="80694">MCAVQWVVFILVFLFISLDSLDSSKITEQIYNYVPLSYTSFCTRKLNLTAQVGCSSDIKGNSGVALFMNGSQDIIQTLRSNNLTPFVVVVNVGQFMNTSLMRYFRSTTNIKGLIVFSNEEENYDRYAFSESSKCPNSLYSAYNVTEQCDLDTQWNPAGTEYSYISWPFPVVLVTDVNNTIWTSMHECFSMLNREPADDTRCFIEINNPMSAVGSSETCFRRQYLMSLHISESSEIFCDELTGLNIILSATHSENLSRDNNAVNVSNYVRSENSSVFVLTRMDSRSIFERSGFSSQGVLPSIAVLISVAVHLMGQRTLKDSQFEKDLLFSFLDNEAYDFMGSSRFSYDLSSGNIARYTGNPVIWSNVYAIIELGELGLSRKQDNHPMFFMLTDDKTYNVTRNFTDNIFHHLTAASETNQKVNLKRPFNKLRELPLPPISSMQTLLQNSPRPLPHVVLSDYDRPPFLNKHFESFLDTKWPPLDNPTADTILLDFANTLADGLHRIVSANHEPISSNIAYPKPSDIMECFSTNLGCDLFKMYLSPVDYKYVQMLKTPIPAQTYLPLGLHETKISHLVSILLIGLTGERTSTPACPPVDERGPYTYWMGYFNGSEQCYFTRMDITSQFLMMENEKLKAPAWMRSREHSERFLRWYRGASPTVDGFSVALGIFLMTLTLLIALYIKEVINKKIIQIPAQMETLYTSDNENCFAPT</sequence>
<reference evidence="14" key="2">
    <citation type="submission" date="2018-12" db="UniProtKB">
        <authorList>
            <consortium name="WormBaseParasite"/>
        </authorList>
    </citation>
    <scope>IDENTIFICATION</scope>
    <source>
        <strain evidence="14">Puerto Rican</strain>
    </source>
</reference>